<keyword evidence="2" id="KW-1185">Reference proteome</keyword>
<dbReference type="EMBL" id="JBIRRB010000006">
    <property type="protein sequence ID" value="MFI0912435.1"/>
    <property type="molecule type" value="Genomic_DNA"/>
</dbReference>
<name>A0ABW7T4K2_9ACTN</name>
<comment type="caution">
    <text evidence="1">The sequence shown here is derived from an EMBL/GenBank/DDBJ whole genome shotgun (WGS) entry which is preliminary data.</text>
</comment>
<organism evidence="1 2">
    <name type="scientific">Streptomyces abikoensis</name>
    <dbReference type="NCBI Taxonomy" id="97398"/>
    <lineage>
        <taxon>Bacteria</taxon>
        <taxon>Bacillati</taxon>
        <taxon>Actinomycetota</taxon>
        <taxon>Actinomycetes</taxon>
        <taxon>Kitasatosporales</taxon>
        <taxon>Streptomycetaceae</taxon>
        <taxon>Streptomyces</taxon>
    </lineage>
</organism>
<proteinExistence type="predicted"/>
<evidence type="ECO:0000313" key="1">
    <source>
        <dbReference type="EMBL" id="MFI0912435.1"/>
    </source>
</evidence>
<dbReference type="RefSeq" id="WP_397613322.1">
    <property type="nucleotide sequence ID" value="NZ_JBIRRB010000006.1"/>
</dbReference>
<dbReference type="Proteomes" id="UP001611162">
    <property type="component" value="Unassembled WGS sequence"/>
</dbReference>
<gene>
    <name evidence="1" type="ORF">ACH4TF_18490</name>
</gene>
<evidence type="ECO:0000313" key="2">
    <source>
        <dbReference type="Proteomes" id="UP001611162"/>
    </source>
</evidence>
<reference evidence="1 2" key="1">
    <citation type="submission" date="2024-10" db="EMBL/GenBank/DDBJ databases">
        <title>The Natural Products Discovery Center: Release of the First 8490 Sequenced Strains for Exploring Actinobacteria Biosynthetic Diversity.</title>
        <authorList>
            <person name="Kalkreuter E."/>
            <person name="Kautsar S.A."/>
            <person name="Yang D."/>
            <person name="Bader C.D."/>
            <person name="Teijaro C.N."/>
            <person name="Fluegel L."/>
            <person name="Davis C.M."/>
            <person name="Simpson J.R."/>
            <person name="Lauterbach L."/>
            <person name="Steele A.D."/>
            <person name="Gui C."/>
            <person name="Meng S."/>
            <person name="Li G."/>
            <person name="Viehrig K."/>
            <person name="Ye F."/>
            <person name="Su P."/>
            <person name="Kiefer A.F."/>
            <person name="Nichols A."/>
            <person name="Cepeda A.J."/>
            <person name="Yan W."/>
            <person name="Fan B."/>
            <person name="Jiang Y."/>
            <person name="Adhikari A."/>
            <person name="Zheng C.-J."/>
            <person name="Schuster L."/>
            <person name="Cowan T.M."/>
            <person name="Smanski M.J."/>
            <person name="Chevrette M.G."/>
            <person name="De Carvalho L.P.S."/>
            <person name="Shen B."/>
        </authorList>
    </citation>
    <scope>NUCLEOTIDE SEQUENCE [LARGE SCALE GENOMIC DNA]</scope>
    <source>
        <strain evidence="1 2">NPDC020979</strain>
    </source>
</reference>
<protein>
    <submittedName>
        <fullName evidence="1">Uncharacterized protein</fullName>
    </submittedName>
</protein>
<accession>A0ABW7T4K2</accession>
<sequence length="176" mass="20075">MTATSRGGPRSDDFVMAVHDFFDAEELLAFLDLAGLDERHNWVAQKLRHDGFSVRRLPHEPDPGATAAWEQTVGGFTYTVSASSGRRALRVSWDKFRTYVDELATPELRNRLRSRVTAMLEHEATYMPFYVPFGSRATWDTVFYKPWSRRLHDLRLAAVCARDAILPPVRPAPDHS</sequence>